<dbReference type="EMBL" id="JAAIUW010000005">
    <property type="protein sequence ID" value="KAF7831074.1"/>
    <property type="molecule type" value="Genomic_DNA"/>
</dbReference>
<gene>
    <name evidence="1" type="ORF">G2W53_013407</name>
</gene>
<evidence type="ECO:0000313" key="1">
    <source>
        <dbReference type="EMBL" id="KAF7831074.1"/>
    </source>
</evidence>
<sequence length="47" mass="5608">MFNLKGKKKYESVKAKVFEDEDELSRAETSPFQYTVYELNGRRLKCM</sequence>
<proteinExistence type="predicted"/>
<dbReference type="Proteomes" id="UP000634136">
    <property type="component" value="Unassembled WGS sequence"/>
</dbReference>
<comment type="caution">
    <text evidence="1">The sequence shown here is derived from an EMBL/GenBank/DDBJ whole genome shotgun (WGS) entry which is preliminary data.</text>
</comment>
<organism evidence="1 2">
    <name type="scientific">Senna tora</name>
    <dbReference type="NCBI Taxonomy" id="362788"/>
    <lineage>
        <taxon>Eukaryota</taxon>
        <taxon>Viridiplantae</taxon>
        <taxon>Streptophyta</taxon>
        <taxon>Embryophyta</taxon>
        <taxon>Tracheophyta</taxon>
        <taxon>Spermatophyta</taxon>
        <taxon>Magnoliopsida</taxon>
        <taxon>eudicotyledons</taxon>
        <taxon>Gunneridae</taxon>
        <taxon>Pentapetalae</taxon>
        <taxon>rosids</taxon>
        <taxon>fabids</taxon>
        <taxon>Fabales</taxon>
        <taxon>Fabaceae</taxon>
        <taxon>Caesalpinioideae</taxon>
        <taxon>Cassia clade</taxon>
        <taxon>Senna</taxon>
    </lineage>
</organism>
<protein>
    <submittedName>
        <fullName evidence="1">Uncharacterized protein</fullName>
    </submittedName>
</protein>
<reference evidence="1" key="1">
    <citation type="submission" date="2020-09" db="EMBL/GenBank/DDBJ databases">
        <title>Genome-Enabled Discovery of Anthraquinone Biosynthesis in Senna tora.</title>
        <authorList>
            <person name="Kang S.-H."/>
            <person name="Pandey R.P."/>
            <person name="Lee C.-M."/>
            <person name="Sim J.-S."/>
            <person name="Jeong J.-T."/>
            <person name="Choi B.-S."/>
            <person name="Jung M."/>
            <person name="Ginzburg D."/>
            <person name="Zhao K."/>
            <person name="Won S.Y."/>
            <person name="Oh T.-J."/>
            <person name="Yu Y."/>
            <person name="Kim N.-H."/>
            <person name="Lee O.R."/>
            <person name="Lee T.-H."/>
            <person name="Bashyal P."/>
            <person name="Kim T.-S."/>
            <person name="Lee W.-H."/>
            <person name="Kawkins C."/>
            <person name="Kim C.-K."/>
            <person name="Kim J.S."/>
            <person name="Ahn B.O."/>
            <person name="Rhee S.Y."/>
            <person name="Sohng J.K."/>
        </authorList>
    </citation>
    <scope>NUCLEOTIDE SEQUENCE</scope>
    <source>
        <tissue evidence="1">Leaf</tissue>
    </source>
</reference>
<accession>A0A834U4H5</accession>
<dbReference type="AlphaFoldDB" id="A0A834U4H5"/>
<evidence type="ECO:0000313" key="2">
    <source>
        <dbReference type="Proteomes" id="UP000634136"/>
    </source>
</evidence>
<name>A0A834U4H5_9FABA</name>
<keyword evidence="2" id="KW-1185">Reference proteome</keyword>